<sequence>NINTQNKAGDSPLHQCIKDGKLDSVKLLVDFGADITLPNRDGWSPMHVATFLGYRDMMLYLLMNGR</sequence>
<feature type="non-terminal residue" evidence="5">
    <location>
        <position position="1"/>
    </location>
</feature>
<dbReference type="HOGENOM" id="CLU_000134_45_9_1"/>
<evidence type="ECO:0000313" key="6">
    <source>
        <dbReference type="Proteomes" id="UP000001593"/>
    </source>
</evidence>
<dbReference type="EMBL" id="DS469540">
    <property type="protein sequence ID" value="EDO44907.1"/>
    <property type="molecule type" value="Genomic_DNA"/>
</dbReference>
<feature type="repeat" description="ANK" evidence="3">
    <location>
        <begin position="8"/>
        <end position="40"/>
    </location>
</feature>
<accession>A7RUH8</accession>
<gene>
    <name evidence="4" type="ORF">NEMVEDRAFT_v1g144286</name>
    <name evidence="5" type="ORF">NEMVEDRAFT_v1g93994</name>
</gene>
<dbReference type="InterPro" id="IPR036770">
    <property type="entry name" value="Ankyrin_rpt-contain_sf"/>
</dbReference>
<reference evidence="5 6" key="1">
    <citation type="journal article" date="2007" name="Science">
        <title>Sea anemone genome reveals ancestral eumetazoan gene repertoire and genomic organization.</title>
        <authorList>
            <person name="Putnam N.H."/>
            <person name="Srivastava M."/>
            <person name="Hellsten U."/>
            <person name="Dirks B."/>
            <person name="Chapman J."/>
            <person name="Salamov A."/>
            <person name="Terry A."/>
            <person name="Shapiro H."/>
            <person name="Lindquist E."/>
            <person name="Kapitonov V.V."/>
            <person name="Jurka J."/>
            <person name="Genikhovich G."/>
            <person name="Grigoriev I.V."/>
            <person name="Lucas S.M."/>
            <person name="Steele R.E."/>
            <person name="Finnerty J.R."/>
            <person name="Technau U."/>
            <person name="Martindale M.Q."/>
            <person name="Rokhsar D.S."/>
        </authorList>
    </citation>
    <scope>NUCLEOTIDE SEQUENCE [LARGE SCALE GENOMIC DNA]</scope>
    <source>
        <strain evidence="6">CH2 X CH6</strain>
        <strain evidence="5">CH2 x CH6</strain>
    </source>
</reference>
<dbReference type="STRING" id="45351.A7RUH8"/>
<dbReference type="Proteomes" id="UP000001593">
    <property type="component" value="Unassembled WGS sequence"/>
</dbReference>
<dbReference type="PANTHER" id="PTHR24171">
    <property type="entry name" value="ANKYRIN REPEAT DOMAIN-CONTAINING PROTEIN 39-RELATED"/>
    <property type="match status" value="1"/>
</dbReference>
<evidence type="ECO:0000256" key="3">
    <source>
        <dbReference type="PROSITE-ProRule" id="PRU00023"/>
    </source>
</evidence>
<dbReference type="SUPFAM" id="SSF48403">
    <property type="entry name" value="Ankyrin repeat"/>
    <property type="match status" value="1"/>
</dbReference>
<organism evidence="5 6">
    <name type="scientific">Nematostella vectensis</name>
    <name type="common">Starlet sea anemone</name>
    <dbReference type="NCBI Taxonomy" id="45351"/>
    <lineage>
        <taxon>Eukaryota</taxon>
        <taxon>Metazoa</taxon>
        <taxon>Cnidaria</taxon>
        <taxon>Anthozoa</taxon>
        <taxon>Hexacorallia</taxon>
        <taxon>Actiniaria</taxon>
        <taxon>Edwardsiidae</taxon>
        <taxon>Nematostella</taxon>
    </lineage>
</organism>
<keyword evidence="1" id="KW-0677">Repeat</keyword>
<dbReference type="Gene3D" id="1.25.40.20">
    <property type="entry name" value="Ankyrin repeat-containing domain"/>
    <property type="match status" value="1"/>
</dbReference>
<evidence type="ECO:0000256" key="1">
    <source>
        <dbReference type="ARBA" id="ARBA00022737"/>
    </source>
</evidence>
<dbReference type="eggNOG" id="KOG0505">
    <property type="taxonomic scope" value="Eukaryota"/>
</dbReference>
<feature type="repeat" description="ANK" evidence="3">
    <location>
        <begin position="41"/>
        <end position="66"/>
    </location>
</feature>
<dbReference type="InterPro" id="IPR002110">
    <property type="entry name" value="Ankyrin_rpt"/>
</dbReference>
<dbReference type="AlphaFoldDB" id="A7RUH8"/>
<keyword evidence="2 3" id="KW-0040">ANK repeat</keyword>
<keyword evidence="6" id="KW-1185">Reference proteome</keyword>
<protein>
    <submittedName>
        <fullName evidence="5">Uncharacterized protein</fullName>
    </submittedName>
</protein>
<evidence type="ECO:0000313" key="5">
    <source>
        <dbReference type="EMBL" id="EDO44907.1"/>
    </source>
</evidence>
<evidence type="ECO:0000313" key="4">
    <source>
        <dbReference type="EMBL" id="EDO29513.1"/>
    </source>
</evidence>
<evidence type="ECO:0000256" key="2">
    <source>
        <dbReference type="ARBA" id="ARBA00023043"/>
    </source>
</evidence>
<dbReference type="PANTHER" id="PTHR24171:SF10">
    <property type="entry name" value="ANKYRIN REPEAT DOMAIN-CONTAINING PROTEIN 29-LIKE"/>
    <property type="match status" value="1"/>
</dbReference>
<dbReference type="PROSITE" id="PS50297">
    <property type="entry name" value="ANK_REP_REGION"/>
    <property type="match status" value="2"/>
</dbReference>
<dbReference type="EMBL" id="DS470492">
    <property type="protein sequence ID" value="EDO29513.1"/>
    <property type="molecule type" value="Genomic_DNA"/>
</dbReference>
<dbReference type="Pfam" id="PF12796">
    <property type="entry name" value="Ank_2"/>
    <property type="match status" value="1"/>
</dbReference>
<dbReference type="SMART" id="SM00248">
    <property type="entry name" value="ANK"/>
    <property type="match status" value="2"/>
</dbReference>
<name>A7RUH8_NEMVE</name>
<proteinExistence type="predicted"/>
<dbReference type="InParanoid" id="A7RUH8"/>
<dbReference type="PROSITE" id="PS50088">
    <property type="entry name" value="ANK_REPEAT"/>
    <property type="match status" value="2"/>
</dbReference>